<dbReference type="NCBIfam" id="TIGR01490">
    <property type="entry name" value="HAD-SF-IB-hyp1"/>
    <property type="match status" value="1"/>
</dbReference>
<dbReference type="InterPro" id="IPR006385">
    <property type="entry name" value="HAD_hydro_SerB1"/>
</dbReference>
<dbReference type="GO" id="GO:0000287">
    <property type="term" value="F:magnesium ion binding"/>
    <property type="evidence" value="ECO:0007669"/>
    <property type="project" value="TreeGrafter"/>
</dbReference>
<dbReference type="Proteomes" id="UP000503505">
    <property type="component" value="Chromosome"/>
</dbReference>
<dbReference type="InterPro" id="IPR050582">
    <property type="entry name" value="HAD-like_SerB"/>
</dbReference>
<dbReference type="AlphaFoldDB" id="A0AAE7BX49"/>
<dbReference type="Gene3D" id="3.40.50.1000">
    <property type="entry name" value="HAD superfamily/HAD-like"/>
    <property type="match status" value="1"/>
</dbReference>
<evidence type="ECO:0000313" key="1">
    <source>
        <dbReference type="EMBL" id="QIC67525.1"/>
    </source>
</evidence>
<gene>
    <name evidence="1" type="ORF">FSC10_09110</name>
</gene>
<dbReference type="InterPro" id="IPR036412">
    <property type="entry name" value="HAD-like_sf"/>
</dbReference>
<dbReference type="PANTHER" id="PTHR43344">
    <property type="entry name" value="PHOSPHOSERINE PHOSPHATASE"/>
    <property type="match status" value="1"/>
</dbReference>
<dbReference type="GO" id="GO:0005737">
    <property type="term" value="C:cytoplasm"/>
    <property type="evidence" value="ECO:0007669"/>
    <property type="project" value="TreeGrafter"/>
</dbReference>
<sequence>MHAQNQKPQALALFDFDGTLYSHDSFTGFIFHVLKKRHIIWRGLKILPWITAYYLKIYPAHRMRPKLYLAMFKDADVKIIYPLALQYVNKILGNLDPALFEQLKMHQKLGHKVILVSATIDLYLEMIANTLSIELLCSKVEIKNGKLTGKYLTPDCSCLQKKLRILEAINLEDFEMIYAYGNSEEDKEMLGLAQHSYMVGFDKKLPVLENLNPIKNSQINIL</sequence>
<dbReference type="RefSeq" id="WP_163171507.1">
    <property type="nucleotide sequence ID" value="NZ_CP044463.1"/>
</dbReference>
<dbReference type="NCBIfam" id="TIGR01488">
    <property type="entry name" value="HAD-SF-IB"/>
    <property type="match status" value="1"/>
</dbReference>
<dbReference type="PANTHER" id="PTHR43344:SF14">
    <property type="entry name" value="HAD-IB FAMILY HYDROLASE"/>
    <property type="match status" value="1"/>
</dbReference>
<keyword evidence="1" id="KW-0378">Hydrolase</keyword>
<dbReference type="Pfam" id="PF12710">
    <property type="entry name" value="HAD"/>
    <property type="match status" value="1"/>
</dbReference>
<accession>A0AAE7BX49</accession>
<dbReference type="GO" id="GO:0036424">
    <property type="term" value="F:L-phosphoserine phosphatase activity"/>
    <property type="evidence" value="ECO:0007669"/>
    <property type="project" value="TreeGrafter"/>
</dbReference>
<dbReference type="PROSITE" id="PS01228">
    <property type="entry name" value="COF_1"/>
    <property type="match status" value="1"/>
</dbReference>
<evidence type="ECO:0000313" key="2">
    <source>
        <dbReference type="Proteomes" id="UP000503505"/>
    </source>
</evidence>
<dbReference type="SUPFAM" id="SSF56784">
    <property type="entry name" value="HAD-like"/>
    <property type="match status" value="1"/>
</dbReference>
<reference evidence="1 2" key="1">
    <citation type="submission" date="2019-09" db="EMBL/GenBank/DDBJ databases">
        <title>Non-baumannii Acinetobacter spp. carrying blaNDM-1 isolated in China.</title>
        <authorList>
            <person name="Cui C."/>
            <person name="Chen C."/>
            <person name="Sun J."/>
            <person name="Liu Y."/>
        </authorList>
    </citation>
    <scope>NUCLEOTIDE SEQUENCE [LARGE SCALE GENOMIC DNA]</scope>
    <source>
        <strain evidence="1 2">HZE23-1</strain>
    </source>
</reference>
<organism evidence="1 2">
    <name type="scientific">Acinetobacter schindleri</name>
    <dbReference type="NCBI Taxonomy" id="108981"/>
    <lineage>
        <taxon>Bacteria</taxon>
        <taxon>Pseudomonadati</taxon>
        <taxon>Pseudomonadota</taxon>
        <taxon>Gammaproteobacteria</taxon>
        <taxon>Moraxellales</taxon>
        <taxon>Moraxellaceae</taxon>
        <taxon>Acinetobacter</taxon>
    </lineage>
</organism>
<dbReference type="EMBL" id="CP044463">
    <property type="protein sequence ID" value="QIC67525.1"/>
    <property type="molecule type" value="Genomic_DNA"/>
</dbReference>
<dbReference type="GO" id="GO:0006564">
    <property type="term" value="P:L-serine biosynthetic process"/>
    <property type="evidence" value="ECO:0007669"/>
    <property type="project" value="TreeGrafter"/>
</dbReference>
<name>A0AAE7BX49_9GAMM</name>
<protein>
    <submittedName>
        <fullName evidence="1">HAD-IB family hydrolase</fullName>
    </submittedName>
</protein>
<dbReference type="Gene3D" id="1.20.1440.100">
    <property type="entry name" value="SG protein - dephosphorylation function"/>
    <property type="match status" value="1"/>
</dbReference>
<dbReference type="InterPro" id="IPR023214">
    <property type="entry name" value="HAD_sf"/>
</dbReference>
<proteinExistence type="predicted"/>